<name>A0ABT1TZX4_9GAMM</name>
<keyword evidence="3" id="KW-1185">Reference proteome</keyword>
<proteinExistence type="predicted"/>
<dbReference type="CDD" id="cd14503">
    <property type="entry name" value="PTP-bact"/>
    <property type="match status" value="1"/>
</dbReference>
<comment type="caution">
    <text evidence="2">The sequence shown here is derived from an EMBL/GenBank/DDBJ whole genome shotgun (WGS) entry which is preliminary data.</text>
</comment>
<evidence type="ECO:0000259" key="1">
    <source>
        <dbReference type="Pfam" id="PF22741"/>
    </source>
</evidence>
<reference evidence="2 3" key="1">
    <citation type="submission" date="2022-07" db="EMBL/GenBank/DDBJ databases">
        <title>Methylomonas rivi sp. nov., Methylomonas rosea sp. nov., Methylomonas aureus sp. nov. and Methylomonas subterranea sp. nov., four novel methanotrophs isolated from a freshwater creek and the deep terrestrial subsurface.</title>
        <authorList>
            <person name="Abin C."/>
            <person name="Sankaranarayanan K."/>
            <person name="Garner C."/>
            <person name="Sindelar R."/>
            <person name="Kotary K."/>
            <person name="Garner R."/>
            <person name="Barclay S."/>
            <person name="Lawson P."/>
            <person name="Krumholz L."/>
        </authorList>
    </citation>
    <scope>NUCLEOTIDE SEQUENCE [LARGE SCALE GENOMIC DNA]</scope>
    <source>
        <strain evidence="2 3">WSC-7</strain>
    </source>
</reference>
<evidence type="ECO:0000313" key="3">
    <source>
        <dbReference type="Proteomes" id="UP001524570"/>
    </source>
</evidence>
<protein>
    <submittedName>
        <fullName evidence="2">Protein tyrosine phosphatase family protein</fullName>
    </submittedName>
</protein>
<dbReference type="InterPro" id="IPR055214">
    <property type="entry name" value="PTP-NADK"/>
</dbReference>
<accession>A0ABT1TZX4</accession>
<sequence length="161" mass="18282">MSNFQDAPLQSRHHGMEAENVYQVFDWLWCSAQLTEKDIAKLPALGIEAVINLAPPTASNALPGEAELVAAQGIAYMQIPVAWEHPRLNQLEQFLGVIKVFEGHKVWVHCAKNMRASSFIYLYRRLYLAEEEVIASYPMSEIWAPNPIWQTFIRNVLSTAL</sequence>
<dbReference type="RefSeq" id="WP_033158686.1">
    <property type="nucleotide sequence ID" value="NZ_JANIBL010000120.1"/>
</dbReference>
<dbReference type="Pfam" id="PF22741">
    <property type="entry name" value="PTP-NADK"/>
    <property type="match status" value="1"/>
</dbReference>
<dbReference type="SUPFAM" id="SSF52799">
    <property type="entry name" value="(Phosphotyrosine protein) phosphatases II"/>
    <property type="match status" value="1"/>
</dbReference>
<dbReference type="Gene3D" id="3.90.190.10">
    <property type="entry name" value="Protein tyrosine phosphatase superfamily"/>
    <property type="match status" value="1"/>
</dbReference>
<gene>
    <name evidence="2" type="ORF">NP589_21270</name>
</gene>
<evidence type="ECO:0000313" key="2">
    <source>
        <dbReference type="EMBL" id="MCQ8119956.1"/>
    </source>
</evidence>
<organism evidence="2 3">
    <name type="scientific">Methylomonas rosea</name>
    <dbReference type="NCBI Taxonomy" id="2952227"/>
    <lineage>
        <taxon>Bacteria</taxon>
        <taxon>Pseudomonadati</taxon>
        <taxon>Pseudomonadota</taxon>
        <taxon>Gammaproteobacteria</taxon>
        <taxon>Methylococcales</taxon>
        <taxon>Methylococcaceae</taxon>
        <taxon>Methylomonas</taxon>
    </lineage>
</organism>
<dbReference type="InterPro" id="IPR029021">
    <property type="entry name" value="Prot-tyrosine_phosphatase-like"/>
</dbReference>
<dbReference type="Proteomes" id="UP001524570">
    <property type="component" value="Unassembled WGS sequence"/>
</dbReference>
<dbReference type="EMBL" id="JANIBL010000120">
    <property type="protein sequence ID" value="MCQ8119956.1"/>
    <property type="molecule type" value="Genomic_DNA"/>
</dbReference>
<feature type="domain" description="DSP-PTPase phosphatase fused to NAD+ Kinase" evidence="1">
    <location>
        <begin position="3"/>
        <end position="133"/>
    </location>
</feature>